<comment type="cofactor">
    <cofactor evidence="1 5">
        <name>heme</name>
        <dbReference type="ChEBI" id="CHEBI:30413"/>
    </cofactor>
</comment>
<proteinExistence type="inferred from homology"/>
<dbReference type="SUPFAM" id="SSF48264">
    <property type="entry name" value="Cytochrome P450"/>
    <property type="match status" value="1"/>
</dbReference>
<gene>
    <name evidence="7" type="ORF">MINT15_33970</name>
</gene>
<dbReference type="InterPro" id="IPR001128">
    <property type="entry name" value="Cyt_P450"/>
</dbReference>
<dbReference type="PANTHER" id="PTHR24305">
    <property type="entry name" value="CYTOCHROME P450"/>
    <property type="match status" value="1"/>
</dbReference>
<keyword evidence="3 5" id="KW-0479">Metal-binding</keyword>
<dbReference type="Proteomes" id="UP000030848">
    <property type="component" value="Unassembled WGS sequence"/>
</dbReference>
<evidence type="ECO:0000313" key="8">
    <source>
        <dbReference type="Proteomes" id="UP000030848"/>
    </source>
</evidence>
<dbReference type="InterPro" id="IPR036396">
    <property type="entry name" value="Cyt_P450_sf"/>
</dbReference>
<evidence type="ECO:0000256" key="3">
    <source>
        <dbReference type="ARBA" id="ARBA00022723"/>
    </source>
</evidence>
<dbReference type="CDD" id="cd11053">
    <property type="entry name" value="CYP110-like"/>
    <property type="match status" value="1"/>
</dbReference>
<evidence type="ECO:0000256" key="6">
    <source>
        <dbReference type="RuleBase" id="RU000461"/>
    </source>
</evidence>
<keyword evidence="6" id="KW-0560">Oxidoreductase</keyword>
<sequence>MSTSPGGVRAVRAVSRWHNHTVRYLPGEFLLACYRRRGPVTGIGRYVYLLGPEANRFVFANSELFRWREAFEGLIPVDGPTSLIVSDGPDHRRRRRLVQPALHHRQIENYLAIMAENADAVIDRWRPGHRVDIYQQFRSAIRRSTIQSLFGKRLASESEFFGAQLQTLLDLIDHLPQTVAWKQRLATPQWRRAMAARTRIDERIADEIARARLESTDADDHVLASLVHGKDDAGDTLSDQEIRDQVVTLIAAGYETTSAAAAWAVYAMLSTPGVWDRAAEEVRGVLGDRPPGRGDLSKLDYLNGVVRETLRLYSPVVMSARKVATGFDFAGRKVKAGDMLLYSPYVTHRLPELWPDPLRFRPQRWIPTEPEYRKPAPHEYLPFSAGPHRCIGATFALTELTVMLARLLARTSLLLPEQRIRPTSFAAMRPARGLLVDVLQR</sequence>
<dbReference type="Pfam" id="PF00067">
    <property type="entry name" value="p450"/>
    <property type="match status" value="1"/>
</dbReference>
<accession>A0A837D7J4</accession>
<evidence type="ECO:0000256" key="1">
    <source>
        <dbReference type="ARBA" id="ARBA00001971"/>
    </source>
</evidence>
<name>A0A837D7J4_9PSEU</name>
<dbReference type="GO" id="GO:0020037">
    <property type="term" value="F:heme binding"/>
    <property type="evidence" value="ECO:0007669"/>
    <property type="project" value="InterPro"/>
</dbReference>
<comment type="similarity">
    <text evidence="2 6">Belongs to the cytochrome P450 family.</text>
</comment>
<dbReference type="AlphaFoldDB" id="A0A837D7J4"/>
<comment type="caution">
    <text evidence="7">The sequence shown here is derived from an EMBL/GenBank/DDBJ whole genome shotgun (WGS) entry which is preliminary data.</text>
</comment>
<organism evidence="7 8">
    <name type="scientific">Saccharomonospora viridis</name>
    <dbReference type="NCBI Taxonomy" id="1852"/>
    <lineage>
        <taxon>Bacteria</taxon>
        <taxon>Bacillati</taxon>
        <taxon>Actinomycetota</taxon>
        <taxon>Actinomycetes</taxon>
        <taxon>Pseudonocardiales</taxon>
        <taxon>Pseudonocardiaceae</taxon>
        <taxon>Saccharomonospora</taxon>
    </lineage>
</organism>
<dbReference type="EMBL" id="JRZE01000006">
    <property type="protein sequence ID" value="KHF43195.1"/>
    <property type="molecule type" value="Genomic_DNA"/>
</dbReference>
<dbReference type="InterPro" id="IPR002403">
    <property type="entry name" value="Cyt_P450_E_grp-IV"/>
</dbReference>
<protein>
    <submittedName>
        <fullName evidence="7">Cytochrome P450</fullName>
    </submittedName>
</protein>
<dbReference type="PANTHER" id="PTHR24305:SF166">
    <property type="entry name" value="CYTOCHROME P450 12A4, MITOCHONDRIAL-RELATED"/>
    <property type="match status" value="1"/>
</dbReference>
<dbReference type="InterPro" id="IPR017972">
    <property type="entry name" value="Cyt_P450_CS"/>
</dbReference>
<dbReference type="GO" id="GO:0005506">
    <property type="term" value="F:iron ion binding"/>
    <property type="evidence" value="ECO:0007669"/>
    <property type="project" value="InterPro"/>
</dbReference>
<dbReference type="PROSITE" id="PS00086">
    <property type="entry name" value="CYTOCHROME_P450"/>
    <property type="match status" value="1"/>
</dbReference>
<dbReference type="RefSeq" id="WP_197054567.1">
    <property type="nucleotide sequence ID" value="NZ_FOWS01000001.1"/>
</dbReference>
<dbReference type="GO" id="GO:0004497">
    <property type="term" value="F:monooxygenase activity"/>
    <property type="evidence" value="ECO:0007669"/>
    <property type="project" value="UniProtKB-KW"/>
</dbReference>
<dbReference type="InterPro" id="IPR050121">
    <property type="entry name" value="Cytochrome_P450_monoxygenase"/>
</dbReference>
<keyword evidence="5 6" id="KW-0349">Heme</keyword>
<dbReference type="PRINTS" id="PR00465">
    <property type="entry name" value="EP450IV"/>
</dbReference>
<evidence type="ECO:0000256" key="2">
    <source>
        <dbReference type="ARBA" id="ARBA00010617"/>
    </source>
</evidence>
<feature type="binding site" description="axial binding residue" evidence="5">
    <location>
        <position position="390"/>
    </location>
    <ligand>
        <name>heme</name>
        <dbReference type="ChEBI" id="CHEBI:30413"/>
    </ligand>
    <ligandPart>
        <name>Fe</name>
        <dbReference type="ChEBI" id="CHEBI:18248"/>
    </ligandPart>
</feature>
<dbReference type="Gene3D" id="1.10.630.10">
    <property type="entry name" value="Cytochrome P450"/>
    <property type="match status" value="1"/>
</dbReference>
<dbReference type="PRINTS" id="PR00385">
    <property type="entry name" value="P450"/>
</dbReference>
<keyword evidence="4 5" id="KW-0408">Iron</keyword>
<dbReference type="GO" id="GO:0016705">
    <property type="term" value="F:oxidoreductase activity, acting on paired donors, with incorporation or reduction of molecular oxygen"/>
    <property type="evidence" value="ECO:0007669"/>
    <property type="project" value="InterPro"/>
</dbReference>
<evidence type="ECO:0000256" key="5">
    <source>
        <dbReference type="PIRSR" id="PIRSR602403-1"/>
    </source>
</evidence>
<evidence type="ECO:0000313" key="7">
    <source>
        <dbReference type="EMBL" id="KHF43195.1"/>
    </source>
</evidence>
<keyword evidence="6" id="KW-0503">Monooxygenase</keyword>
<reference evidence="7 8" key="1">
    <citation type="submission" date="2014-10" db="EMBL/GenBank/DDBJ databases">
        <title>Genome sequence of Micropolyspora internatus JCM3315.</title>
        <authorList>
            <person name="Shin S.-K."/>
            <person name="Yi H."/>
        </authorList>
    </citation>
    <scope>NUCLEOTIDE SEQUENCE [LARGE SCALE GENOMIC DNA]</scope>
    <source>
        <strain evidence="7 8">JCM 3315</strain>
    </source>
</reference>
<evidence type="ECO:0000256" key="4">
    <source>
        <dbReference type="ARBA" id="ARBA00023004"/>
    </source>
</evidence>